<evidence type="ECO:0000256" key="1">
    <source>
        <dbReference type="SAM" id="MobiDB-lite"/>
    </source>
</evidence>
<keyword evidence="3" id="KW-1185">Reference proteome</keyword>
<evidence type="ECO:0000313" key="2">
    <source>
        <dbReference type="EMBL" id="TFY73695.1"/>
    </source>
</evidence>
<reference evidence="2 3" key="1">
    <citation type="submission" date="2019-02" db="EMBL/GenBank/DDBJ databases">
        <title>Genome sequencing of the rare red list fungi Hericium alpestre (H. flagellum).</title>
        <authorList>
            <person name="Buettner E."/>
            <person name="Kellner H."/>
        </authorList>
    </citation>
    <scope>NUCLEOTIDE SEQUENCE [LARGE SCALE GENOMIC DNA]</scope>
    <source>
        <strain evidence="2 3">DSM 108284</strain>
    </source>
</reference>
<dbReference type="Proteomes" id="UP000298061">
    <property type="component" value="Unassembled WGS sequence"/>
</dbReference>
<evidence type="ECO:0000313" key="3">
    <source>
        <dbReference type="Proteomes" id="UP000298061"/>
    </source>
</evidence>
<dbReference type="AlphaFoldDB" id="A0A4Y9ZG29"/>
<feature type="region of interest" description="Disordered" evidence="1">
    <location>
        <begin position="45"/>
        <end position="124"/>
    </location>
</feature>
<organism evidence="2 3">
    <name type="scientific">Hericium alpestre</name>
    <dbReference type="NCBI Taxonomy" id="135208"/>
    <lineage>
        <taxon>Eukaryota</taxon>
        <taxon>Fungi</taxon>
        <taxon>Dikarya</taxon>
        <taxon>Basidiomycota</taxon>
        <taxon>Agaricomycotina</taxon>
        <taxon>Agaricomycetes</taxon>
        <taxon>Russulales</taxon>
        <taxon>Hericiaceae</taxon>
        <taxon>Hericium</taxon>
    </lineage>
</organism>
<feature type="compositionally biased region" description="Acidic residues" evidence="1">
    <location>
        <begin position="102"/>
        <end position="117"/>
    </location>
</feature>
<name>A0A4Y9ZG29_9AGAM</name>
<comment type="caution">
    <text evidence="2">The sequence shown here is derived from an EMBL/GenBank/DDBJ whole genome shotgun (WGS) entry which is preliminary data.</text>
</comment>
<protein>
    <submittedName>
        <fullName evidence="2">Uncharacterized protein</fullName>
    </submittedName>
</protein>
<sequence>MKANMRRMAPPAQSRHLHAHTPSAIAHYARGVGAAAQQMPVVLTPAGSASPVGSMPKKGAFADLDQFYASDEESEDEEGEDEESEEEKEEKGASGHEREAQPEESEEDDEEESEGEDGGLLRHS</sequence>
<feature type="compositionally biased region" description="Acidic residues" evidence="1">
    <location>
        <begin position="70"/>
        <end position="88"/>
    </location>
</feature>
<accession>A0A4Y9ZG29</accession>
<gene>
    <name evidence="2" type="ORF">EWM64_g10317</name>
</gene>
<feature type="region of interest" description="Disordered" evidence="1">
    <location>
        <begin position="1"/>
        <end position="24"/>
    </location>
</feature>
<dbReference type="STRING" id="135208.A0A4Y9ZG29"/>
<dbReference type="EMBL" id="SFCI01002622">
    <property type="protein sequence ID" value="TFY73695.1"/>
    <property type="molecule type" value="Genomic_DNA"/>
</dbReference>
<proteinExistence type="predicted"/>
<feature type="compositionally biased region" description="Basic and acidic residues" evidence="1">
    <location>
        <begin position="89"/>
        <end position="101"/>
    </location>
</feature>